<dbReference type="InterPro" id="IPR013805">
    <property type="entry name" value="GrpE_CC"/>
</dbReference>
<name>A0ABW5FLP9_9PSEU</name>
<dbReference type="EMBL" id="JBHUKR010000004">
    <property type="protein sequence ID" value="MFD2415973.1"/>
    <property type="molecule type" value="Genomic_DNA"/>
</dbReference>
<dbReference type="Gene3D" id="2.30.22.10">
    <property type="entry name" value="Head domain of nucleotide exchange factor GrpE"/>
    <property type="match status" value="1"/>
</dbReference>
<evidence type="ECO:0000256" key="1">
    <source>
        <dbReference type="ARBA" id="ARBA00009054"/>
    </source>
</evidence>
<comment type="function">
    <text evidence="3 4">Participates actively in the response to hyperosmotic and heat shock by preventing the aggregation of stress-denatured proteins, in association with DnaK and GrpE. It is the nucleotide exchange factor for DnaK and may function as a thermosensor. Unfolded proteins bind initially to DnaJ; upon interaction with the DnaJ-bound protein, DnaK hydrolyzes its bound ATP, resulting in the formation of a stable complex. GrpE releases ADP from DnaK; ATP binding to DnaK triggers the release of the substrate protein, thus completing the reaction cycle. Several rounds of ATP-dependent interactions between DnaJ, DnaK and GrpE are required for fully efficient folding.</text>
</comment>
<keyword evidence="3" id="KW-0963">Cytoplasm</keyword>
<dbReference type="InterPro" id="IPR000740">
    <property type="entry name" value="GrpE"/>
</dbReference>
<proteinExistence type="inferred from homology"/>
<dbReference type="PANTHER" id="PTHR21237:SF23">
    <property type="entry name" value="GRPE PROTEIN HOMOLOG, MITOCHONDRIAL"/>
    <property type="match status" value="1"/>
</dbReference>
<keyword evidence="2 3" id="KW-0143">Chaperone</keyword>
<dbReference type="Pfam" id="PF01025">
    <property type="entry name" value="GrpE"/>
    <property type="match status" value="1"/>
</dbReference>
<comment type="caution">
    <text evidence="6">The sequence shown here is derived from an EMBL/GenBank/DDBJ whole genome shotgun (WGS) entry which is preliminary data.</text>
</comment>
<comment type="similarity">
    <text evidence="1 3 5">Belongs to the GrpE family.</text>
</comment>
<dbReference type="CDD" id="cd00446">
    <property type="entry name" value="GrpE"/>
    <property type="match status" value="1"/>
</dbReference>
<evidence type="ECO:0000313" key="7">
    <source>
        <dbReference type="Proteomes" id="UP001597417"/>
    </source>
</evidence>
<sequence length="156" mass="17376">MPEESPIADGQDTAREKAAEFEDRWRRTLADLDNLRKRFSKDLGRGRLASRNEAMAAWLPVLDNLELALSHAEEDTNPVMDGVRAVRDQAVDVLARLGYPRQDEVGVPFDPHRHEVVGTADDPDRPDGVVISVVRPGYGEDETQLRPAAVVVNRRG</sequence>
<evidence type="ECO:0000256" key="4">
    <source>
        <dbReference type="RuleBase" id="RU000639"/>
    </source>
</evidence>
<dbReference type="SUPFAM" id="SSF58014">
    <property type="entry name" value="Coiled-coil domain of nucleotide exchange factor GrpE"/>
    <property type="match status" value="1"/>
</dbReference>
<comment type="subcellular location">
    <subcellularLocation>
        <location evidence="3">Cytoplasm</location>
    </subcellularLocation>
</comment>
<dbReference type="PANTHER" id="PTHR21237">
    <property type="entry name" value="GRPE PROTEIN"/>
    <property type="match status" value="1"/>
</dbReference>
<gene>
    <name evidence="3" type="primary">grpE</name>
    <name evidence="6" type="ORF">ACFSXZ_06510</name>
</gene>
<dbReference type="RefSeq" id="WP_378262262.1">
    <property type="nucleotide sequence ID" value="NZ_JBHUKR010000004.1"/>
</dbReference>
<protein>
    <recommendedName>
        <fullName evidence="3 4">Protein GrpE</fullName>
    </recommendedName>
    <alternativeName>
        <fullName evidence="3">HSP-70 cofactor</fullName>
    </alternativeName>
</protein>
<keyword evidence="3 4" id="KW-0346">Stress response</keyword>
<dbReference type="Gene3D" id="3.90.20.20">
    <property type="match status" value="1"/>
</dbReference>
<evidence type="ECO:0000256" key="3">
    <source>
        <dbReference type="HAMAP-Rule" id="MF_01151"/>
    </source>
</evidence>
<dbReference type="InterPro" id="IPR009012">
    <property type="entry name" value="GrpE_head"/>
</dbReference>
<evidence type="ECO:0000256" key="2">
    <source>
        <dbReference type="ARBA" id="ARBA00023186"/>
    </source>
</evidence>
<dbReference type="PRINTS" id="PR00773">
    <property type="entry name" value="GRPEPROTEIN"/>
</dbReference>
<comment type="subunit">
    <text evidence="3">Homodimer.</text>
</comment>
<keyword evidence="7" id="KW-1185">Reference proteome</keyword>
<organism evidence="6 7">
    <name type="scientific">Amycolatopsis pigmentata</name>
    <dbReference type="NCBI Taxonomy" id="450801"/>
    <lineage>
        <taxon>Bacteria</taxon>
        <taxon>Bacillati</taxon>
        <taxon>Actinomycetota</taxon>
        <taxon>Actinomycetes</taxon>
        <taxon>Pseudonocardiales</taxon>
        <taxon>Pseudonocardiaceae</taxon>
        <taxon>Amycolatopsis</taxon>
    </lineage>
</organism>
<dbReference type="Proteomes" id="UP001597417">
    <property type="component" value="Unassembled WGS sequence"/>
</dbReference>
<dbReference type="PROSITE" id="PS01071">
    <property type="entry name" value="GRPE"/>
    <property type="match status" value="1"/>
</dbReference>
<accession>A0ABW5FLP9</accession>
<dbReference type="HAMAP" id="MF_01151">
    <property type="entry name" value="GrpE"/>
    <property type="match status" value="1"/>
</dbReference>
<evidence type="ECO:0000256" key="5">
    <source>
        <dbReference type="RuleBase" id="RU004478"/>
    </source>
</evidence>
<dbReference type="SUPFAM" id="SSF51064">
    <property type="entry name" value="Head domain of nucleotide exchange factor GrpE"/>
    <property type="match status" value="1"/>
</dbReference>
<evidence type="ECO:0000313" key="6">
    <source>
        <dbReference type="EMBL" id="MFD2415973.1"/>
    </source>
</evidence>
<reference evidence="7" key="1">
    <citation type="journal article" date="2019" name="Int. J. Syst. Evol. Microbiol.">
        <title>The Global Catalogue of Microorganisms (GCM) 10K type strain sequencing project: providing services to taxonomists for standard genome sequencing and annotation.</title>
        <authorList>
            <consortium name="The Broad Institute Genomics Platform"/>
            <consortium name="The Broad Institute Genome Sequencing Center for Infectious Disease"/>
            <person name="Wu L."/>
            <person name="Ma J."/>
        </authorList>
    </citation>
    <scope>NUCLEOTIDE SEQUENCE [LARGE SCALE GENOMIC DNA]</scope>
    <source>
        <strain evidence="7">CGMCC 4.7645</strain>
    </source>
</reference>